<evidence type="ECO:0000313" key="4">
    <source>
        <dbReference type="Proteomes" id="UP000722750"/>
    </source>
</evidence>
<feature type="transmembrane region" description="Helical" evidence="1">
    <location>
        <begin position="6"/>
        <end position="23"/>
    </location>
</feature>
<dbReference type="InterPro" id="IPR029052">
    <property type="entry name" value="Metallo-depent_PP-like"/>
</dbReference>
<reference evidence="3" key="1">
    <citation type="journal article" date="2021" name="ISME J.">
        <title>Fine-scale metabolic discontinuity in a stratified prokaryote microbiome of a Red Sea deep halocline.</title>
        <authorList>
            <person name="Michoud G."/>
            <person name="Ngugi D.K."/>
            <person name="Barozzi A."/>
            <person name="Merlino G."/>
            <person name="Calleja M.L."/>
            <person name="Delgado-Huertas A."/>
            <person name="Moran X.A.G."/>
            <person name="Daffonchio D."/>
        </authorList>
    </citation>
    <scope>NUCLEOTIDE SEQUENCE</scope>
    <source>
        <strain evidence="3">SuakinDeep_MAG55_1</strain>
    </source>
</reference>
<keyword evidence="1" id="KW-1133">Transmembrane helix</keyword>
<evidence type="ECO:0000313" key="3">
    <source>
        <dbReference type="EMBL" id="MBS1258805.1"/>
    </source>
</evidence>
<gene>
    <name evidence="3" type="ORF">MAG551_01868</name>
</gene>
<evidence type="ECO:0000259" key="2">
    <source>
        <dbReference type="Pfam" id="PF13435"/>
    </source>
</evidence>
<dbReference type="InterPro" id="IPR036280">
    <property type="entry name" value="Multihaem_cyt_sf"/>
</dbReference>
<comment type="caution">
    <text evidence="3">The sequence shown here is derived from an EMBL/GenBank/DDBJ whole genome shotgun (WGS) entry which is preliminary data.</text>
</comment>
<sequence>MIRIIIQYSVLKTLIIVFVLLVLSNQNNDMLYGNETGKNLNETSEDAINIIFTGEENGYLEPCGCSEKELGGLSKRHSLINLLREKDANWILLSLGDIPGKVGRQDEIKMETALKALGRMGYAAHNIGEKDISMGLDLLGYLSQISSVDFVSSNIVNPGPQILRIKPYIVKEIKIKGATRKVGILGIVSPELIDNGYQKIEVVDPIESLEPLISKLIDKTDLLILLSHAEIGDSIKIAENYPEFDLIISGHGIDEPGLHIAKVKDTYVIPVGEKGKYLGTITMQPEFSRTDEDRPSTNSNLPSVEIISLDERFGDSTEIKMLLKIYQQRLRDEELLTQVFKTELPSNLSFIGNDDCAACHNKIFKHWKETGHASAYETLVKAEHEYDPECIECHVIGLNYFTGFETIESTPELKGVGCESCHGPGSAHKETQSKDYGKIDAVDCTTCHENEHSPSFEFNEYWQQIIHPLEEK</sequence>
<dbReference type="GO" id="GO:0008768">
    <property type="term" value="F:UDP-sugar diphosphatase activity"/>
    <property type="evidence" value="ECO:0007669"/>
    <property type="project" value="TreeGrafter"/>
</dbReference>
<evidence type="ECO:0000256" key="1">
    <source>
        <dbReference type="SAM" id="Phobius"/>
    </source>
</evidence>
<name>A0A941W676_9BACT</name>
<dbReference type="AlphaFoldDB" id="A0A941W676"/>
<dbReference type="Gene3D" id="3.60.21.10">
    <property type="match status" value="1"/>
</dbReference>
<accession>A0A941W676</accession>
<protein>
    <recommendedName>
        <fullName evidence="2">Cytochrome c-552/4 domain-containing protein</fullName>
    </recommendedName>
</protein>
<dbReference type="SUPFAM" id="SSF56300">
    <property type="entry name" value="Metallo-dependent phosphatases"/>
    <property type="match status" value="1"/>
</dbReference>
<dbReference type="GO" id="GO:0009166">
    <property type="term" value="P:nucleotide catabolic process"/>
    <property type="evidence" value="ECO:0007669"/>
    <property type="project" value="InterPro"/>
</dbReference>
<dbReference type="Proteomes" id="UP000722750">
    <property type="component" value="Unassembled WGS sequence"/>
</dbReference>
<organism evidence="3 4">
    <name type="scientific">Candidatus Scalindua arabica</name>
    <dbReference type="NCBI Taxonomy" id="1127984"/>
    <lineage>
        <taxon>Bacteria</taxon>
        <taxon>Pseudomonadati</taxon>
        <taxon>Planctomycetota</taxon>
        <taxon>Candidatus Brocadiia</taxon>
        <taxon>Candidatus Brocadiales</taxon>
        <taxon>Candidatus Scalinduaceae</taxon>
        <taxon>Candidatus Scalindua</taxon>
    </lineage>
</organism>
<keyword evidence="1" id="KW-0812">Transmembrane</keyword>
<dbReference type="InterPro" id="IPR023155">
    <property type="entry name" value="Cyt_c-552/4"/>
</dbReference>
<dbReference type="PANTHER" id="PTHR11575">
    <property type="entry name" value="5'-NUCLEOTIDASE-RELATED"/>
    <property type="match status" value="1"/>
</dbReference>
<dbReference type="PANTHER" id="PTHR11575:SF24">
    <property type="entry name" value="5'-NUCLEOTIDASE"/>
    <property type="match status" value="1"/>
</dbReference>
<keyword evidence="1" id="KW-0472">Membrane</keyword>
<feature type="domain" description="Cytochrome c-552/4" evidence="2">
    <location>
        <begin position="356"/>
        <end position="423"/>
    </location>
</feature>
<dbReference type="GO" id="GO:0030288">
    <property type="term" value="C:outer membrane-bounded periplasmic space"/>
    <property type="evidence" value="ECO:0007669"/>
    <property type="project" value="TreeGrafter"/>
</dbReference>
<dbReference type="InterPro" id="IPR006179">
    <property type="entry name" value="5_nucleotidase/apyrase"/>
</dbReference>
<dbReference type="Gene3D" id="1.10.1130.10">
    <property type="entry name" value="Flavocytochrome C3, Chain A"/>
    <property type="match status" value="1"/>
</dbReference>
<dbReference type="Pfam" id="PF13435">
    <property type="entry name" value="Cytochrome_C554"/>
    <property type="match status" value="1"/>
</dbReference>
<dbReference type="EMBL" id="JAANXD010000075">
    <property type="protein sequence ID" value="MBS1258805.1"/>
    <property type="molecule type" value="Genomic_DNA"/>
</dbReference>
<dbReference type="GO" id="GO:0008253">
    <property type="term" value="F:5'-nucleotidase activity"/>
    <property type="evidence" value="ECO:0007669"/>
    <property type="project" value="TreeGrafter"/>
</dbReference>
<proteinExistence type="predicted"/>
<dbReference type="SUPFAM" id="SSF48695">
    <property type="entry name" value="Multiheme cytochromes"/>
    <property type="match status" value="1"/>
</dbReference>